<dbReference type="InterPro" id="IPR000433">
    <property type="entry name" value="Znf_ZZ"/>
</dbReference>
<dbReference type="STRING" id="1555241.A0A4P9X9P5"/>
<dbReference type="GO" id="GO:0019722">
    <property type="term" value="P:calcium-mediated signaling"/>
    <property type="evidence" value="ECO:0007669"/>
    <property type="project" value="InterPro"/>
</dbReference>
<dbReference type="GO" id="GO:0008270">
    <property type="term" value="F:zinc ion binding"/>
    <property type="evidence" value="ECO:0007669"/>
    <property type="project" value="UniProtKB-KW"/>
</dbReference>
<dbReference type="PROSITE" id="PS01357">
    <property type="entry name" value="ZF_ZZ_1"/>
    <property type="match status" value="1"/>
</dbReference>
<evidence type="ECO:0000256" key="6">
    <source>
        <dbReference type="PROSITE-ProRule" id="PRU00228"/>
    </source>
</evidence>
<feature type="domain" description="EF-hand" evidence="9">
    <location>
        <begin position="271"/>
        <end position="306"/>
    </location>
</feature>
<dbReference type="Gene3D" id="1.10.238.10">
    <property type="entry name" value="EF-hand"/>
    <property type="match status" value="1"/>
</dbReference>
<keyword evidence="4" id="KW-0862">Zinc</keyword>
<dbReference type="SUPFAM" id="SSF57850">
    <property type="entry name" value="RING/U-box"/>
    <property type="match status" value="1"/>
</dbReference>
<dbReference type="CDD" id="cd00051">
    <property type="entry name" value="EFh"/>
    <property type="match status" value="1"/>
</dbReference>
<dbReference type="PANTHER" id="PTHR23056">
    <property type="entry name" value="CALCINEURIN B"/>
    <property type="match status" value="1"/>
</dbReference>
<dbReference type="InterPro" id="IPR002048">
    <property type="entry name" value="EF_hand_dom"/>
</dbReference>
<proteinExistence type="predicted"/>
<protein>
    <recommendedName>
        <fullName evidence="12">EF-hand</fullName>
    </recommendedName>
</protein>
<reference evidence="11" key="1">
    <citation type="journal article" date="2018" name="Nat. Microbiol.">
        <title>Leveraging single-cell genomics to expand the fungal tree of life.</title>
        <authorList>
            <person name="Ahrendt S.R."/>
            <person name="Quandt C.A."/>
            <person name="Ciobanu D."/>
            <person name="Clum A."/>
            <person name="Salamov A."/>
            <person name="Andreopoulos B."/>
            <person name="Cheng J.F."/>
            <person name="Woyke T."/>
            <person name="Pelin A."/>
            <person name="Henrissat B."/>
            <person name="Reynolds N.K."/>
            <person name="Benny G.L."/>
            <person name="Smith M.E."/>
            <person name="James T.Y."/>
            <person name="Grigoriev I.V."/>
        </authorList>
    </citation>
    <scope>NUCLEOTIDE SEQUENCE [LARGE SCALE GENOMIC DNA]</scope>
    <source>
        <strain evidence="11">ATCC 52028</strain>
    </source>
</reference>
<dbReference type="EMBL" id="ML014154">
    <property type="protein sequence ID" value="RKP02025.1"/>
    <property type="molecule type" value="Genomic_DNA"/>
</dbReference>
<dbReference type="SUPFAM" id="SSF47473">
    <property type="entry name" value="EF-hand"/>
    <property type="match status" value="1"/>
</dbReference>
<keyword evidence="3 6" id="KW-0863">Zinc-finger</keyword>
<evidence type="ECO:0000259" key="9">
    <source>
        <dbReference type="PROSITE" id="PS50222"/>
    </source>
</evidence>
<evidence type="ECO:0000256" key="5">
    <source>
        <dbReference type="ARBA" id="ARBA00022837"/>
    </source>
</evidence>
<evidence type="ECO:0000256" key="3">
    <source>
        <dbReference type="ARBA" id="ARBA00022771"/>
    </source>
</evidence>
<organism evidence="10 11">
    <name type="scientific">Caulochytrium protostelioides</name>
    <dbReference type="NCBI Taxonomy" id="1555241"/>
    <lineage>
        <taxon>Eukaryota</taxon>
        <taxon>Fungi</taxon>
        <taxon>Fungi incertae sedis</taxon>
        <taxon>Chytridiomycota</taxon>
        <taxon>Chytridiomycota incertae sedis</taxon>
        <taxon>Chytridiomycetes</taxon>
        <taxon>Caulochytriales</taxon>
        <taxon>Caulochytriaceae</taxon>
        <taxon>Caulochytrium</taxon>
    </lineage>
</organism>
<dbReference type="CDD" id="cd02340">
    <property type="entry name" value="ZZ_NBR1_like"/>
    <property type="match status" value="1"/>
</dbReference>
<dbReference type="GO" id="GO:0005509">
    <property type="term" value="F:calcium ion binding"/>
    <property type="evidence" value="ECO:0007669"/>
    <property type="project" value="InterPro"/>
</dbReference>
<dbReference type="InterPro" id="IPR011992">
    <property type="entry name" value="EF-hand-dom_pair"/>
</dbReference>
<dbReference type="InterPro" id="IPR043145">
    <property type="entry name" value="Znf_ZZ_sf"/>
</dbReference>
<name>A0A4P9X9P5_9FUNG</name>
<dbReference type="PANTHER" id="PTHR23056:SF110">
    <property type="entry name" value="CALMODULIN"/>
    <property type="match status" value="1"/>
</dbReference>
<dbReference type="SMART" id="SM00054">
    <property type="entry name" value="EFh"/>
    <property type="match status" value="2"/>
</dbReference>
<dbReference type="InterPro" id="IPR018247">
    <property type="entry name" value="EF_Hand_1_Ca_BS"/>
</dbReference>
<evidence type="ECO:0000313" key="11">
    <source>
        <dbReference type="Proteomes" id="UP000274922"/>
    </source>
</evidence>
<dbReference type="AlphaFoldDB" id="A0A4P9X9P5"/>
<dbReference type="Pfam" id="PF00569">
    <property type="entry name" value="ZZ"/>
    <property type="match status" value="1"/>
</dbReference>
<keyword evidence="5" id="KW-0106">Calcium</keyword>
<feature type="compositionally biased region" description="Acidic residues" evidence="7">
    <location>
        <begin position="353"/>
        <end position="373"/>
    </location>
</feature>
<dbReference type="Gene3D" id="3.30.60.90">
    <property type="match status" value="1"/>
</dbReference>
<accession>A0A4P9X9P5</accession>
<dbReference type="Proteomes" id="UP000274922">
    <property type="component" value="Unassembled WGS sequence"/>
</dbReference>
<dbReference type="PROSITE" id="PS00018">
    <property type="entry name" value="EF_HAND_1"/>
    <property type="match status" value="1"/>
</dbReference>
<evidence type="ECO:0000259" key="8">
    <source>
        <dbReference type="PROSITE" id="PS50135"/>
    </source>
</evidence>
<sequence>MRPSPLSVAVAAADLGAGGPRRGGHAPPNPPALEHHRAPLPVALRAPPPKEHETLLALLYTLAEDQARREGFVHRSITCNHCSASPIRGVRYKCVNCVDFDLCELCEADNHQHYKTHVFLKIRIPIPPLANPRSVLLAPFYPGVDFSAATGVLHAQPGLLLQLARETHFDALEIEAFYEQFRSLATPPPPAVVADHAAHAPASTAAARVPEGLFLSDGVITKEIFGQCLGPLGRERNLITDRIFHFFDARRDGVITFPEFVRGLSVLCKGGFDERLMAAFRGYDLDGNGVISRAELHQMFKAYFYLSMELVRDVVRTMEEGMMDAFDDEAAKPVSSAFSAPIPPGAMSHHDSDDDDNGDDGDDGGDDNDDGGDPDAASHLARAGDRHGEGGGDETGAAGQISPLTAPRTLNSPLQRAAMGATAAAAAAASPWPRAAAAAAPFDEFPVMEAMSQDAVAEMVDRTFAAAGVGATGSADADGMTFAQFRAVVETDNNLLAWFEALGPIF</sequence>
<evidence type="ECO:0000313" key="10">
    <source>
        <dbReference type="EMBL" id="RKP02025.1"/>
    </source>
</evidence>
<keyword evidence="11" id="KW-1185">Reference proteome</keyword>
<evidence type="ECO:0000256" key="4">
    <source>
        <dbReference type="ARBA" id="ARBA00022833"/>
    </source>
</evidence>
<dbReference type="OrthoDB" id="2122982at2759"/>
<keyword evidence="1" id="KW-0479">Metal-binding</keyword>
<dbReference type="InterPro" id="IPR045198">
    <property type="entry name" value="CNBL1-10"/>
</dbReference>
<dbReference type="PROSITE" id="PS50135">
    <property type="entry name" value="ZF_ZZ_2"/>
    <property type="match status" value="1"/>
</dbReference>
<evidence type="ECO:0000256" key="7">
    <source>
        <dbReference type="SAM" id="MobiDB-lite"/>
    </source>
</evidence>
<dbReference type="PROSITE" id="PS50222">
    <property type="entry name" value="EF_HAND_2"/>
    <property type="match status" value="2"/>
</dbReference>
<evidence type="ECO:0000256" key="2">
    <source>
        <dbReference type="ARBA" id="ARBA00022737"/>
    </source>
</evidence>
<dbReference type="SMART" id="SM00291">
    <property type="entry name" value="ZnF_ZZ"/>
    <property type="match status" value="1"/>
</dbReference>
<feature type="domain" description="ZZ-type" evidence="8">
    <location>
        <begin position="74"/>
        <end position="127"/>
    </location>
</feature>
<keyword evidence="2" id="KW-0677">Repeat</keyword>
<gene>
    <name evidence="10" type="ORF">CXG81DRAFT_11291</name>
</gene>
<feature type="region of interest" description="Disordered" evidence="7">
    <location>
        <begin position="334"/>
        <end position="408"/>
    </location>
</feature>
<feature type="region of interest" description="Disordered" evidence="7">
    <location>
        <begin position="16"/>
        <end position="35"/>
    </location>
</feature>
<dbReference type="Pfam" id="PF13405">
    <property type="entry name" value="EF-hand_6"/>
    <property type="match status" value="1"/>
</dbReference>
<dbReference type="GO" id="GO:0019900">
    <property type="term" value="F:kinase binding"/>
    <property type="evidence" value="ECO:0007669"/>
    <property type="project" value="InterPro"/>
</dbReference>
<evidence type="ECO:0000256" key="1">
    <source>
        <dbReference type="ARBA" id="ARBA00022723"/>
    </source>
</evidence>
<feature type="domain" description="EF-hand" evidence="9">
    <location>
        <begin position="235"/>
        <end position="270"/>
    </location>
</feature>
<evidence type="ECO:0008006" key="12">
    <source>
        <dbReference type="Google" id="ProtNLM"/>
    </source>
</evidence>